<feature type="signal peptide" evidence="1">
    <location>
        <begin position="1"/>
        <end position="28"/>
    </location>
</feature>
<evidence type="ECO:0000313" key="2">
    <source>
        <dbReference type="EMBL" id="SPO28259.1"/>
    </source>
</evidence>
<proteinExistence type="predicted"/>
<evidence type="ECO:0000256" key="1">
    <source>
        <dbReference type="SAM" id="SignalP"/>
    </source>
</evidence>
<organism evidence="2 3">
    <name type="scientific">Ustilago trichophora</name>
    <dbReference type="NCBI Taxonomy" id="86804"/>
    <lineage>
        <taxon>Eukaryota</taxon>
        <taxon>Fungi</taxon>
        <taxon>Dikarya</taxon>
        <taxon>Basidiomycota</taxon>
        <taxon>Ustilaginomycotina</taxon>
        <taxon>Ustilaginomycetes</taxon>
        <taxon>Ustilaginales</taxon>
        <taxon>Ustilaginaceae</taxon>
        <taxon>Ustilago</taxon>
    </lineage>
</organism>
<protein>
    <submittedName>
        <fullName evidence="2">Uncharacterized protein</fullName>
    </submittedName>
</protein>
<keyword evidence="1" id="KW-0732">Signal</keyword>
<evidence type="ECO:0000313" key="3">
    <source>
        <dbReference type="Proteomes" id="UP000324022"/>
    </source>
</evidence>
<accession>A0A5C3EGF0</accession>
<dbReference type="Proteomes" id="UP000324022">
    <property type="component" value="Unassembled WGS sequence"/>
</dbReference>
<sequence>MFTSIRSVSLFGLLSLAIILPFLCAINAHEDPAEAESRRLRAQSSNWVHSQPVSSTQIHSPPEVSIDDYRSEYPFRLQKWPEPKIRQKLQTYPTQAQRLVDDLQYFGTADWNPTDNLKTHLKTFDAAITRLTLGPFHPKTVEQQPPSVREMHYDVLGQFTSWLNTHRSDLDSLEGTDEARKRVGRYERALRAADIARALPYIE</sequence>
<name>A0A5C3EGF0_9BASI</name>
<feature type="chain" id="PRO_5022753295" evidence="1">
    <location>
        <begin position="29"/>
        <end position="203"/>
    </location>
</feature>
<gene>
    <name evidence="2" type="ORF">UTRI_10201</name>
</gene>
<dbReference type="EMBL" id="OOIN01000021">
    <property type="protein sequence ID" value="SPO28259.1"/>
    <property type="molecule type" value="Genomic_DNA"/>
</dbReference>
<reference evidence="2 3" key="1">
    <citation type="submission" date="2018-03" db="EMBL/GenBank/DDBJ databases">
        <authorList>
            <person name="Guldener U."/>
        </authorList>
    </citation>
    <scope>NUCLEOTIDE SEQUENCE [LARGE SCALE GENOMIC DNA]</scope>
    <source>
        <strain evidence="2 3">NBRC100155</strain>
    </source>
</reference>
<keyword evidence="3" id="KW-1185">Reference proteome</keyword>
<dbReference type="AlphaFoldDB" id="A0A5C3EGF0"/>